<evidence type="ECO:0000259" key="4">
    <source>
        <dbReference type="Pfam" id="PF25973"/>
    </source>
</evidence>
<dbReference type="Pfam" id="PF25973">
    <property type="entry name" value="BSH_CzcB"/>
    <property type="match status" value="1"/>
</dbReference>
<dbReference type="PROSITE" id="PS51257">
    <property type="entry name" value="PROKAR_LIPOPROTEIN"/>
    <property type="match status" value="1"/>
</dbReference>
<dbReference type="PANTHER" id="PTHR30469:SF15">
    <property type="entry name" value="HLYD FAMILY OF SECRETION PROTEINS"/>
    <property type="match status" value="1"/>
</dbReference>
<dbReference type="Proteomes" id="UP000245533">
    <property type="component" value="Unassembled WGS sequence"/>
</dbReference>
<dbReference type="SUPFAM" id="SSF111369">
    <property type="entry name" value="HlyD-like secretion proteins"/>
    <property type="match status" value="1"/>
</dbReference>
<gene>
    <name evidence="5" type="ORF">DDZ15_01445</name>
</gene>
<keyword evidence="3" id="KW-0732">Signal</keyword>
<sequence>MKLIFSMEKMKTNTFALIILTILLGASSCTEQAEVTEREVRTVDVETEMLQPELFESYLRQVGTVTSTGDVIVAAEVSGVVDEVIRREGQDVRSGEPVVRLDNRQLRQEVRRLEAATNQSRENYERLQRLFENDDIGSEIDVINARYTYEQNLSQLESARINLENSVIKAPFSGTIENVLAEQGSMVSIGSPVFRIVDGEEKKIRLGVPARYSNAVDMGDMAEIWFNYEPDKRYTLPVTFIGNTIDPMNRTFRVDIDLPEELQNVKLEMIANVRIRTQYMEDVMIVNEEFLFQKENRYVVYVEGSNDQGEKIAVEREIQMGPSFENQTVVTNGINPGDVLITIGSSYLENGTRINTVENRDSESTALN</sequence>
<dbReference type="InterPro" id="IPR006143">
    <property type="entry name" value="RND_pump_MFP"/>
</dbReference>
<dbReference type="AlphaFoldDB" id="A0A316TSW6"/>
<accession>A0A316TSW6</accession>
<dbReference type="Gene3D" id="2.40.30.170">
    <property type="match status" value="1"/>
</dbReference>
<dbReference type="GO" id="GO:1990281">
    <property type="term" value="C:efflux pump complex"/>
    <property type="evidence" value="ECO:0007669"/>
    <property type="project" value="TreeGrafter"/>
</dbReference>
<organism evidence="5 6">
    <name type="scientific">Rhodohalobacter mucosus</name>
    <dbReference type="NCBI Taxonomy" id="2079485"/>
    <lineage>
        <taxon>Bacteria</taxon>
        <taxon>Pseudomonadati</taxon>
        <taxon>Balneolota</taxon>
        <taxon>Balneolia</taxon>
        <taxon>Balneolales</taxon>
        <taxon>Balneolaceae</taxon>
        <taxon>Rhodohalobacter</taxon>
    </lineage>
</organism>
<feature type="domain" description="CzcB-like barrel-sandwich hybrid" evidence="4">
    <location>
        <begin position="72"/>
        <end position="198"/>
    </location>
</feature>
<evidence type="ECO:0000256" key="1">
    <source>
        <dbReference type="ARBA" id="ARBA00009477"/>
    </source>
</evidence>
<dbReference type="Gene3D" id="2.40.50.100">
    <property type="match status" value="1"/>
</dbReference>
<comment type="similarity">
    <text evidence="1">Belongs to the membrane fusion protein (MFP) (TC 8.A.1) family.</text>
</comment>
<evidence type="ECO:0000313" key="6">
    <source>
        <dbReference type="Proteomes" id="UP000245533"/>
    </source>
</evidence>
<dbReference type="PANTHER" id="PTHR30469">
    <property type="entry name" value="MULTIDRUG RESISTANCE PROTEIN MDTA"/>
    <property type="match status" value="1"/>
</dbReference>
<dbReference type="EMBL" id="QGGB01000002">
    <property type="protein sequence ID" value="PWN07713.1"/>
    <property type="molecule type" value="Genomic_DNA"/>
</dbReference>
<feature type="chain" id="PRO_5016252608" description="CzcB-like barrel-sandwich hybrid domain-containing protein" evidence="3">
    <location>
        <begin position="34"/>
        <end position="368"/>
    </location>
</feature>
<dbReference type="NCBIfam" id="TIGR01730">
    <property type="entry name" value="RND_mfp"/>
    <property type="match status" value="1"/>
</dbReference>
<protein>
    <recommendedName>
        <fullName evidence="4">CzcB-like barrel-sandwich hybrid domain-containing protein</fullName>
    </recommendedName>
</protein>
<keyword evidence="2" id="KW-0175">Coiled coil</keyword>
<feature type="signal peptide" evidence="3">
    <location>
        <begin position="1"/>
        <end position="33"/>
    </location>
</feature>
<evidence type="ECO:0000256" key="2">
    <source>
        <dbReference type="SAM" id="Coils"/>
    </source>
</evidence>
<comment type="caution">
    <text evidence="5">The sequence shown here is derived from an EMBL/GenBank/DDBJ whole genome shotgun (WGS) entry which is preliminary data.</text>
</comment>
<feature type="coiled-coil region" evidence="2">
    <location>
        <begin position="103"/>
        <end position="130"/>
    </location>
</feature>
<dbReference type="Gene3D" id="1.10.287.470">
    <property type="entry name" value="Helix hairpin bin"/>
    <property type="match status" value="1"/>
</dbReference>
<proteinExistence type="inferred from homology"/>
<keyword evidence="6" id="KW-1185">Reference proteome</keyword>
<dbReference type="Gene3D" id="2.40.420.20">
    <property type="match status" value="1"/>
</dbReference>
<dbReference type="GO" id="GO:0015562">
    <property type="term" value="F:efflux transmembrane transporter activity"/>
    <property type="evidence" value="ECO:0007669"/>
    <property type="project" value="TreeGrafter"/>
</dbReference>
<dbReference type="InterPro" id="IPR058647">
    <property type="entry name" value="BSH_CzcB-like"/>
</dbReference>
<name>A0A316TSW6_9BACT</name>
<reference evidence="5 6" key="1">
    <citation type="submission" date="2018-05" db="EMBL/GenBank/DDBJ databases">
        <title>Rhodohalobacter halophilus gen. nov., sp. nov., a moderately halophilic member of the family Balneolaceae.</title>
        <authorList>
            <person name="Liu Z.-W."/>
        </authorList>
    </citation>
    <scope>NUCLEOTIDE SEQUENCE [LARGE SCALE GENOMIC DNA]</scope>
    <source>
        <strain evidence="5 6">8A47</strain>
    </source>
</reference>
<evidence type="ECO:0000313" key="5">
    <source>
        <dbReference type="EMBL" id="PWN07713.1"/>
    </source>
</evidence>
<evidence type="ECO:0000256" key="3">
    <source>
        <dbReference type="SAM" id="SignalP"/>
    </source>
</evidence>